<dbReference type="RefSeq" id="WP_268779351.1">
    <property type="nucleotide sequence ID" value="NZ_JAPRAT010000007.1"/>
</dbReference>
<name>A0A9J6RB81_9BACI</name>
<keyword evidence="11" id="KW-1006">Bacterial flagellum protein export</keyword>
<gene>
    <name evidence="16" type="primary">flhF</name>
    <name evidence="16" type="ORF">OWO01_05065</name>
</gene>
<evidence type="ECO:0000256" key="9">
    <source>
        <dbReference type="ARBA" id="ARBA00023134"/>
    </source>
</evidence>
<evidence type="ECO:0000313" key="16">
    <source>
        <dbReference type="EMBL" id="MCZ0702580.1"/>
    </source>
</evidence>
<dbReference type="SMART" id="SM00962">
    <property type="entry name" value="SRP54"/>
    <property type="match status" value="1"/>
</dbReference>
<evidence type="ECO:0000256" key="13">
    <source>
        <dbReference type="NCBIfam" id="TIGR03499"/>
    </source>
</evidence>
<feature type="domain" description="SRP54-type proteins GTP-binding" evidence="15">
    <location>
        <begin position="179"/>
        <end position="370"/>
    </location>
</feature>
<keyword evidence="7" id="KW-1005">Bacterial flagellum biogenesis</keyword>
<dbReference type="NCBIfam" id="TIGR03499">
    <property type="entry name" value="FlhF"/>
    <property type="match status" value="1"/>
</dbReference>
<dbReference type="PANTHER" id="PTHR43134">
    <property type="entry name" value="SIGNAL RECOGNITION PARTICLE RECEPTOR SUBUNIT ALPHA"/>
    <property type="match status" value="1"/>
</dbReference>
<dbReference type="InterPro" id="IPR047040">
    <property type="entry name" value="FlhF__GTPase_dom"/>
</dbReference>
<evidence type="ECO:0000259" key="15">
    <source>
        <dbReference type="SMART" id="SM00962"/>
    </source>
</evidence>
<evidence type="ECO:0000256" key="2">
    <source>
        <dbReference type="ARBA" id="ARBA00008531"/>
    </source>
</evidence>
<proteinExistence type="inferred from homology"/>
<evidence type="ECO:0000256" key="12">
    <source>
        <dbReference type="ARBA" id="ARBA00025337"/>
    </source>
</evidence>
<dbReference type="Gene3D" id="3.40.50.300">
    <property type="entry name" value="P-loop containing nucleotide triphosphate hydrolases"/>
    <property type="match status" value="1"/>
</dbReference>
<dbReference type="InterPro" id="IPR000897">
    <property type="entry name" value="SRP54_GTPase_dom"/>
</dbReference>
<protein>
    <recommendedName>
        <fullName evidence="3 13">Flagellar biosynthesis protein FlhF</fullName>
    </recommendedName>
</protein>
<dbReference type="SMART" id="SM00382">
    <property type="entry name" value="AAA"/>
    <property type="match status" value="1"/>
</dbReference>
<dbReference type="InterPro" id="IPR027417">
    <property type="entry name" value="P-loop_NTPase"/>
</dbReference>
<dbReference type="GO" id="GO:0015031">
    <property type="term" value="P:protein transport"/>
    <property type="evidence" value="ECO:0007669"/>
    <property type="project" value="UniProtKB-KW"/>
</dbReference>
<evidence type="ECO:0000259" key="14">
    <source>
        <dbReference type="SMART" id="SM00382"/>
    </source>
</evidence>
<organism evidence="16 17">
    <name type="scientific">Natronobacillus azotifigens</name>
    <dbReference type="NCBI Taxonomy" id="472978"/>
    <lineage>
        <taxon>Bacteria</taxon>
        <taxon>Bacillati</taxon>
        <taxon>Bacillota</taxon>
        <taxon>Bacilli</taxon>
        <taxon>Bacillales</taxon>
        <taxon>Bacillaceae</taxon>
        <taxon>Natronobacillus</taxon>
    </lineage>
</organism>
<dbReference type="CDD" id="cd17873">
    <property type="entry name" value="FlhF"/>
    <property type="match status" value="1"/>
</dbReference>
<comment type="caution">
    <text evidence="16">The sequence shown here is derived from an EMBL/GenBank/DDBJ whole genome shotgun (WGS) entry which is preliminary data.</text>
</comment>
<dbReference type="GO" id="GO:0003924">
    <property type="term" value="F:GTPase activity"/>
    <property type="evidence" value="ECO:0007669"/>
    <property type="project" value="UniProtKB-UniRule"/>
</dbReference>
<keyword evidence="5" id="KW-1003">Cell membrane</keyword>
<evidence type="ECO:0000256" key="3">
    <source>
        <dbReference type="ARBA" id="ARBA00014919"/>
    </source>
</evidence>
<keyword evidence="16" id="KW-0282">Flagellum</keyword>
<dbReference type="AlphaFoldDB" id="A0A9J6RB81"/>
<keyword evidence="17" id="KW-1185">Reference proteome</keyword>
<dbReference type="InterPro" id="IPR003593">
    <property type="entry name" value="AAA+_ATPase"/>
</dbReference>
<evidence type="ECO:0000256" key="10">
    <source>
        <dbReference type="ARBA" id="ARBA00023136"/>
    </source>
</evidence>
<accession>A0A9J6RB81</accession>
<keyword evidence="8" id="KW-0653">Protein transport</keyword>
<keyword evidence="16" id="KW-0966">Cell projection</keyword>
<dbReference type="EMBL" id="JAPRAT010000007">
    <property type="protein sequence ID" value="MCZ0702580.1"/>
    <property type="molecule type" value="Genomic_DNA"/>
</dbReference>
<evidence type="ECO:0000256" key="5">
    <source>
        <dbReference type="ARBA" id="ARBA00022475"/>
    </source>
</evidence>
<sequence>MKVKKFIAPTMPEVMQKVRKELGNDAVILHSKGVYTGGFLGLFKKRNIEVVAAVDPEPTPPPKPKQETTSFKQVMSFADEKHPDKQQQVVLEELRSLRKWMESSVADNTERTYPAGYQSVYDELVENEIADEIAHSIIEELTQNNNSEQATYQEVKEQAYQYIEQELNRFDCGKISYQKKFVHLVGPTGVGKTTTIAKIAANSMLKDGKKVALITTDTYRIAAIDQLKTYSKILDIPLEIAYTMEDYQKARLKFQSYDIVFVDTAGRNFRDPKYIADLGKIVDLEHDIETYLVLSLTTKSRDLADIYQQFDAVPLKKLIFTKKDETSSFGAIINLALQYKIGVAYLTYGQDVPDDIEEASGKEIAQLVMGELNNE</sequence>
<evidence type="ECO:0000256" key="4">
    <source>
        <dbReference type="ARBA" id="ARBA00022448"/>
    </source>
</evidence>
<dbReference type="SUPFAM" id="SSF52540">
    <property type="entry name" value="P-loop containing nucleoside triphosphate hydrolases"/>
    <property type="match status" value="1"/>
</dbReference>
<dbReference type="Gene3D" id="1.20.120.1380">
    <property type="entry name" value="Flagellar FlhF biosynthesis protein, N domain"/>
    <property type="match status" value="1"/>
</dbReference>
<evidence type="ECO:0000256" key="11">
    <source>
        <dbReference type="ARBA" id="ARBA00023225"/>
    </source>
</evidence>
<dbReference type="GO" id="GO:0044781">
    <property type="term" value="P:bacterial-type flagellum organization"/>
    <property type="evidence" value="ECO:0007669"/>
    <property type="project" value="UniProtKB-UniRule"/>
</dbReference>
<feature type="domain" description="AAA+ ATPase" evidence="14">
    <location>
        <begin position="178"/>
        <end position="347"/>
    </location>
</feature>
<evidence type="ECO:0000256" key="8">
    <source>
        <dbReference type="ARBA" id="ARBA00022927"/>
    </source>
</evidence>
<dbReference type="Proteomes" id="UP001084197">
    <property type="component" value="Unassembled WGS sequence"/>
</dbReference>
<evidence type="ECO:0000256" key="6">
    <source>
        <dbReference type="ARBA" id="ARBA00022741"/>
    </source>
</evidence>
<evidence type="ECO:0000256" key="1">
    <source>
        <dbReference type="ARBA" id="ARBA00004413"/>
    </source>
</evidence>
<dbReference type="PANTHER" id="PTHR43134:SF3">
    <property type="entry name" value="FLAGELLAR BIOSYNTHESIS PROTEIN FLHF"/>
    <property type="match status" value="1"/>
</dbReference>
<comment type="subcellular location">
    <subcellularLocation>
        <location evidence="1">Cell membrane</location>
        <topology evidence="1">Peripheral membrane protein</topology>
        <orientation evidence="1">Cytoplasmic side</orientation>
    </subcellularLocation>
</comment>
<dbReference type="InterPro" id="IPR020006">
    <property type="entry name" value="FlhF"/>
</dbReference>
<evidence type="ECO:0000313" key="17">
    <source>
        <dbReference type="Proteomes" id="UP001084197"/>
    </source>
</evidence>
<evidence type="ECO:0000256" key="7">
    <source>
        <dbReference type="ARBA" id="ARBA00022795"/>
    </source>
</evidence>
<dbReference type="GO" id="GO:0006614">
    <property type="term" value="P:SRP-dependent cotranslational protein targeting to membrane"/>
    <property type="evidence" value="ECO:0007669"/>
    <property type="project" value="UniProtKB-UniRule"/>
</dbReference>
<keyword evidence="16" id="KW-0969">Cilium</keyword>
<dbReference type="GO" id="GO:0005886">
    <property type="term" value="C:plasma membrane"/>
    <property type="evidence" value="ECO:0007669"/>
    <property type="project" value="UniProtKB-SubCell"/>
</dbReference>
<dbReference type="GO" id="GO:0005047">
    <property type="term" value="F:signal recognition particle binding"/>
    <property type="evidence" value="ECO:0007669"/>
    <property type="project" value="TreeGrafter"/>
</dbReference>
<reference evidence="16" key="1">
    <citation type="submission" date="2022-11" db="EMBL/GenBank/DDBJ databases">
        <title>WGS of Natronobacillus azotifigens 24KS-1, an anaerobic diazotrophic haloalkaliphile from soda-rich habitats.</title>
        <authorList>
            <person name="Sorokin D.Y."/>
            <person name="Merkel A.Y."/>
        </authorList>
    </citation>
    <scope>NUCLEOTIDE SEQUENCE</scope>
    <source>
        <strain evidence="16">24KS-1</strain>
    </source>
</reference>
<dbReference type="Pfam" id="PF00448">
    <property type="entry name" value="SRP54"/>
    <property type="match status" value="1"/>
</dbReference>
<keyword evidence="9" id="KW-0342">GTP-binding</keyword>
<keyword evidence="4" id="KW-0813">Transport</keyword>
<dbReference type="GO" id="GO:0005525">
    <property type="term" value="F:GTP binding"/>
    <property type="evidence" value="ECO:0007669"/>
    <property type="project" value="UniProtKB-UniRule"/>
</dbReference>
<keyword evidence="6" id="KW-0547">Nucleotide-binding</keyword>
<comment type="similarity">
    <text evidence="2">Belongs to the GTP-binding SRP family.</text>
</comment>
<keyword evidence="10" id="KW-0472">Membrane</keyword>
<dbReference type="FunFam" id="3.40.50.300:FF:000695">
    <property type="entry name" value="Flagellar biosynthesis regulator FlhF"/>
    <property type="match status" value="1"/>
</dbReference>
<comment type="function">
    <text evidence="12">Necessary for flagellar biosynthesis. May be involved in translocation of the flagellum.</text>
</comment>